<name>A0A482SYB1_9EURY</name>
<dbReference type="SUPFAM" id="SSF53649">
    <property type="entry name" value="Alkaline phosphatase-like"/>
    <property type="match status" value="1"/>
</dbReference>
<dbReference type="AlphaFoldDB" id="A0A482SYB1"/>
<proteinExistence type="predicted"/>
<organism evidence="2 3">
    <name type="scientific">Halogeometricum borinquense</name>
    <dbReference type="NCBI Taxonomy" id="60847"/>
    <lineage>
        <taxon>Archaea</taxon>
        <taxon>Methanobacteriati</taxon>
        <taxon>Methanobacteriota</taxon>
        <taxon>Stenosarchaea group</taxon>
        <taxon>Halobacteria</taxon>
        <taxon>Halobacteriales</taxon>
        <taxon>Haloferacaceae</taxon>
        <taxon>Halogeometricum</taxon>
    </lineage>
</organism>
<dbReference type="EMBL" id="RZHH01000003">
    <property type="protein sequence ID" value="RYJ08638.1"/>
    <property type="molecule type" value="Genomic_DNA"/>
</dbReference>
<dbReference type="Proteomes" id="UP000294028">
    <property type="component" value="Unassembled WGS sequence"/>
</dbReference>
<dbReference type="InterPro" id="IPR017850">
    <property type="entry name" value="Alkaline_phosphatase_core_sf"/>
</dbReference>
<feature type="region of interest" description="Disordered" evidence="1">
    <location>
        <begin position="157"/>
        <end position="189"/>
    </location>
</feature>
<comment type="caution">
    <text evidence="2">The sequence shown here is derived from an EMBL/GenBank/DDBJ whole genome shotgun (WGS) entry which is preliminary data.</text>
</comment>
<reference evidence="2 3" key="1">
    <citation type="submission" date="2018-12" db="EMBL/GenBank/DDBJ databases">
        <title>Genome analysis provides insights into bioremediation potentialities of Halogeometricum borinquense strain N11.</title>
        <authorList>
            <person name="Najjari A."/>
            <person name="Youssef N."/>
            <person name="Fhoula I."/>
            <person name="Ben Dhia O."/>
            <person name="Mahjoubi M."/>
            <person name="Ouzari H.I."/>
            <person name="Cherif A."/>
        </authorList>
    </citation>
    <scope>NUCLEOTIDE SEQUENCE [LARGE SCALE GENOMIC DNA]</scope>
    <source>
        <strain evidence="2 3">N11</strain>
    </source>
</reference>
<feature type="compositionally biased region" description="Basic and acidic residues" evidence="1">
    <location>
        <begin position="179"/>
        <end position="189"/>
    </location>
</feature>
<sequence length="189" mass="21722">MKSRVVDIDQLGGYDPVWKYMPAENPHGTTSLPSHVTDKAIHTARTKSPDRLLIHYMQPHDPFLAHATERGELLEYERRPFDELRAGNVSKDTLWNAYMDNLRFVLDEIKRLLSNIDAEQVLITADHGELFGRILHSHAPGILHPDLRRVPWVRTTARDEETSHPDPITQDESAEETDAEQRLKDLGYL</sequence>
<accession>A0A482SYB1</accession>
<evidence type="ECO:0008006" key="4">
    <source>
        <dbReference type="Google" id="ProtNLM"/>
    </source>
</evidence>
<gene>
    <name evidence="2" type="ORF">ELS19_19330</name>
</gene>
<evidence type="ECO:0000313" key="3">
    <source>
        <dbReference type="Proteomes" id="UP000294028"/>
    </source>
</evidence>
<evidence type="ECO:0000256" key="1">
    <source>
        <dbReference type="SAM" id="MobiDB-lite"/>
    </source>
</evidence>
<dbReference type="Gene3D" id="3.40.720.10">
    <property type="entry name" value="Alkaline Phosphatase, subunit A"/>
    <property type="match status" value="1"/>
</dbReference>
<protein>
    <recommendedName>
        <fullName evidence="4">Sulfatase N-terminal domain-containing protein</fullName>
    </recommendedName>
</protein>
<evidence type="ECO:0000313" key="2">
    <source>
        <dbReference type="EMBL" id="RYJ08638.1"/>
    </source>
</evidence>